<dbReference type="InterPro" id="IPR025714">
    <property type="entry name" value="Methyltranfer_dom"/>
</dbReference>
<accession>A0A7C3PU32</accession>
<dbReference type="GO" id="GO:0016279">
    <property type="term" value="F:protein-lysine N-methyltransferase activity"/>
    <property type="evidence" value="ECO:0007669"/>
    <property type="project" value="InterPro"/>
</dbReference>
<gene>
    <name evidence="6" type="ORF">ENR64_28095</name>
</gene>
<evidence type="ECO:0000256" key="3">
    <source>
        <dbReference type="ARBA" id="ARBA00022691"/>
    </source>
</evidence>
<organism evidence="6">
    <name type="scientific">Oscillatoriales cyanobacterium SpSt-418</name>
    <dbReference type="NCBI Taxonomy" id="2282169"/>
    <lineage>
        <taxon>Bacteria</taxon>
        <taxon>Bacillati</taxon>
        <taxon>Cyanobacteriota</taxon>
        <taxon>Cyanophyceae</taxon>
        <taxon>Oscillatoriophycideae</taxon>
        <taxon>Oscillatoriales</taxon>
    </lineage>
</organism>
<dbReference type="PANTHER" id="PTHR13610">
    <property type="entry name" value="METHYLTRANSFERASE DOMAIN-CONTAINING PROTEIN"/>
    <property type="match status" value="1"/>
</dbReference>
<dbReference type="PANTHER" id="PTHR13610:SF11">
    <property type="entry name" value="METHYLTRANSFERASE DOMAIN-CONTAINING PROTEIN"/>
    <property type="match status" value="1"/>
</dbReference>
<feature type="compositionally biased region" description="Polar residues" evidence="4">
    <location>
        <begin position="59"/>
        <end position="76"/>
    </location>
</feature>
<dbReference type="Pfam" id="PF13847">
    <property type="entry name" value="Methyltransf_31"/>
    <property type="match status" value="1"/>
</dbReference>
<evidence type="ECO:0000256" key="2">
    <source>
        <dbReference type="ARBA" id="ARBA00022679"/>
    </source>
</evidence>
<feature type="domain" description="Methyltransferase" evidence="5">
    <location>
        <begin position="116"/>
        <end position="216"/>
    </location>
</feature>
<reference evidence="6" key="1">
    <citation type="journal article" date="2020" name="mSystems">
        <title>Genome- and Community-Level Interaction Insights into Carbon Utilization and Element Cycling Functions of Hydrothermarchaeota in Hydrothermal Sediment.</title>
        <authorList>
            <person name="Zhou Z."/>
            <person name="Liu Y."/>
            <person name="Xu W."/>
            <person name="Pan J."/>
            <person name="Luo Z.H."/>
            <person name="Li M."/>
        </authorList>
    </citation>
    <scope>NUCLEOTIDE SEQUENCE [LARGE SCALE GENOMIC DNA]</scope>
    <source>
        <strain evidence="6">SpSt-418</strain>
    </source>
</reference>
<evidence type="ECO:0000313" key="6">
    <source>
        <dbReference type="EMBL" id="HFN01538.1"/>
    </source>
</evidence>
<dbReference type="CDD" id="cd02440">
    <property type="entry name" value="AdoMet_MTases"/>
    <property type="match status" value="1"/>
</dbReference>
<dbReference type="EMBL" id="DSRU01000418">
    <property type="protein sequence ID" value="HFN01538.1"/>
    <property type="molecule type" value="Genomic_DNA"/>
</dbReference>
<dbReference type="InterPro" id="IPR026170">
    <property type="entry name" value="FAM173A/B"/>
</dbReference>
<keyword evidence="1 6" id="KW-0489">Methyltransferase</keyword>
<keyword evidence="2 6" id="KW-0808">Transferase</keyword>
<dbReference type="GO" id="GO:0032259">
    <property type="term" value="P:methylation"/>
    <property type="evidence" value="ECO:0007669"/>
    <property type="project" value="UniProtKB-KW"/>
</dbReference>
<dbReference type="InterPro" id="IPR029063">
    <property type="entry name" value="SAM-dependent_MTases_sf"/>
</dbReference>
<name>A0A7C3PU32_9CYAN</name>
<keyword evidence="3" id="KW-0949">S-adenosyl-L-methionine</keyword>
<sequence length="255" mass="28205">MRTAVRPSRLQNIRFYLIHHPKLMVRSLIASVGVFSIGLIGCTPPQNFASTAQARLNNVKSTQQAQAPSESETQAPVANPVSPTPAPTRTPDVVYVPTPPQVVDEMIRIADVKPTDVVYDLGSGDGRIVIAAAKQRGARGIGIDINPARVREATYNAKKAGVSDLVQFRQQDLFETDFSEATVVMLYLLPRLNMRLRPKLLRDLKPGTRIVSHSFDMGNWKPDQVVEVDGRMVYYWVVPENPPANLLQPDVEELG</sequence>
<feature type="region of interest" description="Disordered" evidence="4">
    <location>
        <begin position="59"/>
        <end position="94"/>
    </location>
</feature>
<comment type="caution">
    <text evidence="6">The sequence shown here is derived from an EMBL/GenBank/DDBJ whole genome shotgun (WGS) entry which is preliminary data.</text>
</comment>
<evidence type="ECO:0000259" key="5">
    <source>
        <dbReference type="Pfam" id="PF13847"/>
    </source>
</evidence>
<proteinExistence type="predicted"/>
<protein>
    <submittedName>
        <fullName evidence="6">Class I SAM-dependent methyltransferase</fullName>
    </submittedName>
</protein>
<dbReference type="SUPFAM" id="SSF53335">
    <property type="entry name" value="S-adenosyl-L-methionine-dependent methyltransferases"/>
    <property type="match status" value="1"/>
</dbReference>
<dbReference type="AlphaFoldDB" id="A0A7C3PU32"/>
<dbReference type="Gene3D" id="3.40.50.150">
    <property type="entry name" value="Vaccinia Virus protein VP39"/>
    <property type="match status" value="1"/>
</dbReference>
<evidence type="ECO:0000256" key="1">
    <source>
        <dbReference type="ARBA" id="ARBA00022603"/>
    </source>
</evidence>
<evidence type="ECO:0000256" key="4">
    <source>
        <dbReference type="SAM" id="MobiDB-lite"/>
    </source>
</evidence>